<dbReference type="InterPro" id="IPR036875">
    <property type="entry name" value="Znf_CCHC_sf"/>
</dbReference>
<accession>A0AAD8WZX9</accession>
<feature type="region of interest" description="Disordered" evidence="2">
    <location>
        <begin position="342"/>
        <end position="389"/>
    </location>
</feature>
<organism evidence="4 5">
    <name type="scientific">Lolium multiflorum</name>
    <name type="common">Italian ryegrass</name>
    <name type="synonym">Lolium perenne subsp. multiflorum</name>
    <dbReference type="NCBI Taxonomy" id="4521"/>
    <lineage>
        <taxon>Eukaryota</taxon>
        <taxon>Viridiplantae</taxon>
        <taxon>Streptophyta</taxon>
        <taxon>Embryophyta</taxon>
        <taxon>Tracheophyta</taxon>
        <taxon>Spermatophyta</taxon>
        <taxon>Magnoliopsida</taxon>
        <taxon>Liliopsida</taxon>
        <taxon>Poales</taxon>
        <taxon>Poaceae</taxon>
        <taxon>BOP clade</taxon>
        <taxon>Pooideae</taxon>
        <taxon>Poodae</taxon>
        <taxon>Poeae</taxon>
        <taxon>Poeae Chloroplast Group 2 (Poeae type)</taxon>
        <taxon>Loliodinae</taxon>
        <taxon>Loliinae</taxon>
        <taxon>Lolium</taxon>
    </lineage>
</organism>
<comment type="caution">
    <text evidence="4">The sequence shown here is derived from an EMBL/GenBank/DDBJ whole genome shotgun (WGS) entry which is preliminary data.</text>
</comment>
<protein>
    <recommendedName>
        <fullName evidence="3">CCHC-type domain-containing protein</fullName>
    </recommendedName>
</protein>
<keyword evidence="1" id="KW-0863">Zinc-finger</keyword>
<keyword evidence="1" id="KW-0479">Metal-binding</keyword>
<proteinExistence type="predicted"/>
<dbReference type="SUPFAM" id="SSF57756">
    <property type="entry name" value="Retrovirus zinc finger-like domains"/>
    <property type="match status" value="1"/>
</dbReference>
<name>A0AAD8WZX9_LOLMU</name>
<dbReference type="GO" id="GO:0003676">
    <property type="term" value="F:nucleic acid binding"/>
    <property type="evidence" value="ECO:0007669"/>
    <property type="project" value="InterPro"/>
</dbReference>
<feature type="compositionally biased region" description="Acidic residues" evidence="2">
    <location>
        <begin position="164"/>
        <end position="174"/>
    </location>
</feature>
<dbReference type="Pfam" id="PF00098">
    <property type="entry name" value="zf-CCHC"/>
    <property type="match status" value="1"/>
</dbReference>
<dbReference type="PROSITE" id="PS50158">
    <property type="entry name" value="ZF_CCHC"/>
    <property type="match status" value="1"/>
</dbReference>
<reference evidence="4" key="1">
    <citation type="submission" date="2023-07" db="EMBL/GenBank/DDBJ databases">
        <title>A chromosome-level genome assembly of Lolium multiflorum.</title>
        <authorList>
            <person name="Chen Y."/>
            <person name="Copetti D."/>
            <person name="Kolliker R."/>
            <person name="Studer B."/>
        </authorList>
    </citation>
    <scope>NUCLEOTIDE SEQUENCE</scope>
    <source>
        <strain evidence="4">02402/16</strain>
        <tissue evidence="4">Leaf</tissue>
    </source>
</reference>
<evidence type="ECO:0000259" key="3">
    <source>
        <dbReference type="PROSITE" id="PS50158"/>
    </source>
</evidence>
<dbReference type="Proteomes" id="UP001231189">
    <property type="component" value="Unassembled WGS sequence"/>
</dbReference>
<sequence>MEPPTSERILFSFMESNWLDGLARTLQEGLARLCRMSGEALKHPRFSHLARRNSAGEPMDMSSHPAEAPCGTSRLHAVPHSAGSRPLREYANQTHARIIEQGDTIKMLANDRRTLRQQRTKRDATITRLRAKIAALEATFKAQEEQMKKMEEDGEDIQGGSDYLSDDNDFEEDENTRGKTTISWTTEMMTSPPSMLMRMRSSSLVHYRRTRKSLVDKHPCHERGTVHDLGRFQAQIQQVPCAPGLIKKMRDEFRETRPDVRGGIPRQVPNFVKVRPDEAILREEEGKVSNGLHDEMQTVLINIPFADLEALVDSAIQMEGKLHQASENRKRRMMNRVGLAMPQGGHHNNNNSNYNANNNFNRAPPRAPNNNTNSTNTAPRTGSNAVPVNPKDKSTINCYECGVVGHYSNECPKKLAKIAANTAALLSNSAALQEEGTRTTTTAVSTT</sequence>
<evidence type="ECO:0000256" key="2">
    <source>
        <dbReference type="SAM" id="MobiDB-lite"/>
    </source>
</evidence>
<keyword evidence="5" id="KW-1185">Reference proteome</keyword>
<keyword evidence="1" id="KW-0862">Zinc</keyword>
<dbReference type="Gene3D" id="4.10.60.10">
    <property type="entry name" value="Zinc finger, CCHC-type"/>
    <property type="match status" value="1"/>
</dbReference>
<feature type="compositionally biased region" description="Low complexity" evidence="2">
    <location>
        <begin position="348"/>
        <end position="381"/>
    </location>
</feature>
<dbReference type="GO" id="GO:0008270">
    <property type="term" value="F:zinc ion binding"/>
    <property type="evidence" value="ECO:0007669"/>
    <property type="project" value="UniProtKB-KW"/>
</dbReference>
<evidence type="ECO:0000313" key="5">
    <source>
        <dbReference type="Proteomes" id="UP001231189"/>
    </source>
</evidence>
<evidence type="ECO:0000256" key="1">
    <source>
        <dbReference type="PROSITE-ProRule" id="PRU00047"/>
    </source>
</evidence>
<dbReference type="EMBL" id="JAUUTY010000001">
    <property type="protein sequence ID" value="KAK1691698.1"/>
    <property type="molecule type" value="Genomic_DNA"/>
</dbReference>
<evidence type="ECO:0000313" key="4">
    <source>
        <dbReference type="EMBL" id="KAK1691698.1"/>
    </source>
</evidence>
<feature type="domain" description="CCHC-type" evidence="3">
    <location>
        <begin position="398"/>
        <end position="413"/>
    </location>
</feature>
<dbReference type="AlphaFoldDB" id="A0AAD8WZX9"/>
<dbReference type="SMART" id="SM00343">
    <property type="entry name" value="ZnF_C2HC"/>
    <property type="match status" value="1"/>
</dbReference>
<dbReference type="InterPro" id="IPR001878">
    <property type="entry name" value="Znf_CCHC"/>
</dbReference>
<feature type="region of interest" description="Disordered" evidence="2">
    <location>
        <begin position="150"/>
        <end position="177"/>
    </location>
</feature>
<gene>
    <name evidence="4" type="ORF">QYE76_008395</name>
</gene>